<keyword evidence="1" id="KW-0255">Endonuclease</keyword>
<gene>
    <name evidence="1" type="ORF">ACFQND_07480</name>
</gene>
<dbReference type="GO" id="GO:0004519">
    <property type="term" value="F:endonuclease activity"/>
    <property type="evidence" value="ECO:0007669"/>
    <property type="project" value="UniProtKB-KW"/>
</dbReference>
<keyword evidence="1" id="KW-0540">Nuclease</keyword>
<comment type="caution">
    <text evidence="1">The sequence shown here is derived from an EMBL/GenBank/DDBJ whole genome shotgun (WGS) entry which is preliminary data.</text>
</comment>
<dbReference type="Proteomes" id="UP001596270">
    <property type="component" value="Unassembled WGS sequence"/>
</dbReference>
<sequence length="241" mass="28377">MVIDNLQRMQSALTEWMIKEEMVGDGLFFTIEDWRLRKESFHDDSLLVLVFDSSPLHSLLNLGCDTSEFDDLIGSFGFWYEMGHSWNMGFYPIDGYDYSRLKGTYSQKLQDPRWKAKAETVKKRAGYSCQDCKAKARLEAHHCYYSSMRENYEPWEYPLSALRALCRECHIERERAEIRLRAFAASLTRMELDAMRPAIRDATYWYQTEAVFKFLSTLGPEERHIQKALDHLRKGVIDHDD</sequence>
<proteinExistence type="predicted"/>
<reference evidence="2" key="1">
    <citation type="journal article" date="2019" name="Int. J. Syst. Evol. Microbiol.">
        <title>The Global Catalogue of Microorganisms (GCM) 10K type strain sequencing project: providing services to taxonomists for standard genome sequencing and annotation.</title>
        <authorList>
            <consortium name="The Broad Institute Genomics Platform"/>
            <consortium name="The Broad Institute Genome Sequencing Center for Infectious Disease"/>
            <person name="Wu L."/>
            <person name="Ma J."/>
        </authorList>
    </citation>
    <scope>NUCLEOTIDE SEQUENCE [LARGE SCALE GENOMIC DNA]</scope>
    <source>
        <strain evidence="2">CCUG 39402</strain>
    </source>
</reference>
<evidence type="ECO:0000313" key="2">
    <source>
        <dbReference type="Proteomes" id="UP001596270"/>
    </source>
</evidence>
<protein>
    <submittedName>
        <fullName evidence="1">HNH endonuclease</fullName>
    </submittedName>
</protein>
<organism evidence="1 2">
    <name type="scientific">Polaromonas aquatica</name>
    <dbReference type="NCBI Taxonomy" id="332657"/>
    <lineage>
        <taxon>Bacteria</taxon>
        <taxon>Pseudomonadati</taxon>
        <taxon>Pseudomonadota</taxon>
        <taxon>Betaproteobacteria</taxon>
        <taxon>Burkholderiales</taxon>
        <taxon>Comamonadaceae</taxon>
        <taxon>Polaromonas</taxon>
    </lineage>
</organism>
<keyword evidence="2" id="KW-1185">Reference proteome</keyword>
<evidence type="ECO:0000313" key="1">
    <source>
        <dbReference type="EMBL" id="MFC6281070.1"/>
    </source>
</evidence>
<accession>A0ABW1TV25</accession>
<keyword evidence="1" id="KW-0378">Hydrolase</keyword>
<name>A0ABW1TV25_9BURK</name>
<dbReference type="EMBL" id="JBHSRS010000016">
    <property type="protein sequence ID" value="MFC6281070.1"/>
    <property type="molecule type" value="Genomic_DNA"/>
</dbReference>